<dbReference type="Proteomes" id="UP000229600">
    <property type="component" value="Unassembled WGS sequence"/>
</dbReference>
<reference evidence="3 4" key="1">
    <citation type="submission" date="2017-09" db="EMBL/GenBank/DDBJ databases">
        <title>Depth-based differentiation of microbial function through sediment-hosted aquifers and enrichment of novel symbionts in the deep terrestrial subsurface.</title>
        <authorList>
            <person name="Probst A.J."/>
            <person name="Ladd B."/>
            <person name="Jarett J.K."/>
            <person name="Geller-Mcgrath D.E."/>
            <person name="Sieber C.M."/>
            <person name="Emerson J.B."/>
            <person name="Anantharaman K."/>
            <person name="Thomas B.C."/>
            <person name="Malmstrom R."/>
            <person name="Stieglmeier M."/>
            <person name="Klingl A."/>
            <person name="Woyke T."/>
            <person name="Ryan C.M."/>
            <person name="Banfield J.F."/>
        </authorList>
    </citation>
    <scope>NUCLEOTIDE SEQUENCE [LARGE SCALE GENOMIC DNA]</scope>
    <source>
        <strain evidence="3">CG11_big_fil_rev_8_21_14_0_20_39_34</strain>
    </source>
</reference>
<evidence type="ECO:0000313" key="4">
    <source>
        <dbReference type="Proteomes" id="UP000229600"/>
    </source>
</evidence>
<sequence length="418" mass="48690">MRTNGPEKIPWTQDMRDEFYKRLHSDEEVDGEDDGEDEQDADVLTSDNLGSVHTSARKYVPKKIPWTQGMKRKFYRYLYSDDADSEGSSEDDLSVQGSLDTRDNEKLQNQYDDLLKQYRKLMERVKALEEEGSGRDAIAYIDSFRNSVHNELKAAGRKLGKGESAVNCEILASQENLDEYGLPEFHLIPIGTHKKSYVRAFGDEQKIISVPEDAFVLPFLTEVSWRLYENSYGFFQKSPYMFELQNRMQEVSEKLGVPCIELYLPETQHKGIRFVGLQVNADNWEQILSYLRTHRQESSIDAKFMDADRIAKDWEMIVRDMCIEIDEYMRSEESHGYGITEDRDSLLEDWLRSIAHDGDPKFFTPEKLEETRQLANNIMKEFTLRKELSKLHSQVDEYSDYGDQYEGLPKRKGAHRGK</sequence>
<accession>A0A2H0N572</accession>
<feature type="compositionally biased region" description="Acidic residues" evidence="2">
    <location>
        <begin position="27"/>
        <end position="41"/>
    </location>
</feature>
<dbReference type="AlphaFoldDB" id="A0A2H0N572"/>
<feature type="compositionally biased region" description="Acidic residues" evidence="2">
    <location>
        <begin position="83"/>
        <end position="93"/>
    </location>
</feature>
<feature type="region of interest" description="Disordered" evidence="2">
    <location>
        <begin position="83"/>
        <end position="102"/>
    </location>
</feature>
<evidence type="ECO:0000256" key="2">
    <source>
        <dbReference type="SAM" id="MobiDB-lite"/>
    </source>
</evidence>
<keyword evidence="1" id="KW-0175">Coiled coil</keyword>
<protein>
    <submittedName>
        <fullName evidence="3">Uncharacterized protein</fullName>
    </submittedName>
</protein>
<dbReference type="EMBL" id="PCWN01000007">
    <property type="protein sequence ID" value="PIR04059.1"/>
    <property type="molecule type" value="Genomic_DNA"/>
</dbReference>
<organism evidence="3 4">
    <name type="scientific">Candidatus Magasanikbacteria bacterium CG11_big_fil_rev_8_21_14_0_20_39_34</name>
    <dbReference type="NCBI Taxonomy" id="1974653"/>
    <lineage>
        <taxon>Bacteria</taxon>
        <taxon>Candidatus Magasanikiibacteriota</taxon>
    </lineage>
</organism>
<evidence type="ECO:0000256" key="1">
    <source>
        <dbReference type="SAM" id="Coils"/>
    </source>
</evidence>
<name>A0A2H0N572_9BACT</name>
<feature type="coiled-coil region" evidence="1">
    <location>
        <begin position="104"/>
        <end position="131"/>
    </location>
</feature>
<evidence type="ECO:0000313" key="3">
    <source>
        <dbReference type="EMBL" id="PIR04059.1"/>
    </source>
</evidence>
<comment type="caution">
    <text evidence="3">The sequence shown here is derived from an EMBL/GenBank/DDBJ whole genome shotgun (WGS) entry which is preliminary data.</text>
</comment>
<proteinExistence type="predicted"/>
<feature type="region of interest" description="Disordered" evidence="2">
    <location>
        <begin position="23"/>
        <end position="49"/>
    </location>
</feature>
<gene>
    <name evidence="3" type="ORF">COV59_02650</name>
</gene>